<dbReference type="InterPro" id="IPR007739">
    <property type="entry name" value="RgpF"/>
</dbReference>
<reference evidence="1 2" key="1">
    <citation type="submission" date="2018-11" db="EMBL/GenBank/DDBJ databases">
        <title>Genomic Encyclopedia of Type Strains, Phase IV (KMG-IV): sequencing the most valuable type-strain genomes for metagenomic binning, comparative biology and taxonomic classification.</title>
        <authorList>
            <person name="Goeker M."/>
        </authorList>
    </citation>
    <scope>NUCLEOTIDE SEQUENCE [LARGE SCALE GENOMIC DNA]</scope>
    <source>
        <strain evidence="1 2">DSM 25623</strain>
    </source>
</reference>
<dbReference type="Proteomes" id="UP000269708">
    <property type="component" value="Unassembled WGS sequence"/>
</dbReference>
<organism evidence="1 2">
    <name type="scientific">Vulcaniibacterium tengchongense</name>
    <dbReference type="NCBI Taxonomy" id="1273429"/>
    <lineage>
        <taxon>Bacteria</taxon>
        <taxon>Pseudomonadati</taxon>
        <taxon>Pseudomonadota</taxon>
        <taxon>Gammaproteobacteria</taxon>
        <taxon>Lysobacterales</taxon>
        <taxon>Lysobacteraceae</taxon>
        <taxon>Vulcaniibacterium</taxon>
    </lineage>
</organism>
<proteinExistence type="predicted"/>
<dbReference type="CDD" id="cd11579">
    <property type="entry name" value="Glyco_tran_WbsX"/>
    <property type="match status" value="1"/>
</dbReference>
<dbReference type="EMBL" id="RKQN01000002">
    <property type="protein sequence ID" value="RPE79587.1"/>
    <property type="molecule type" value="Genomic_DNA"/>
</dbReference>
<dbReference type="Pfam" id="PF14307">
    <property type="entry name" value="Glyco_tran_WbsX"/>
    <property type="match status" value="1"/>
</dbReference>
<keyword evidence="2" id="KW-1185">Reference proteome</keyword>
<dbReference type="Gene3D" id="3.20.20.80">
    <property type="entry name" value="Glycosidases"/>
    <property type="match status" value="1"/>
</dbReference>
<protein>
    <submittedName>
        <fullName evidence="1">Lipopolysaccharide biosynthesis protein</fullName>
    </submittedName>
</protein>
<dbReference type="PANTHER" id="PTHR41244:SF1">
    <property type="entry name" value="GLYCOSYLTRANSFERASE"/>
    <property type="match status" value="1"/>
</dbReference>
<dbReference type="Pfam" id="PF05045">
    <property type="entry name" value="RgpF"/>
    <property type="match status" value="1"/>
</dbReference>
<accession>A0A3N4VRB0</accession>
<dbReference type="PANTHER" id="PTHR41244">
    <property type="entry name" value="RHAMNAN SYNTHESIS F"/>
    <property type="match status" value="1"/>
</dbReference>
<evidence type="ECO:0000313" key="1">
    <source>
        <dbReference type="EMBL" id="RPE79587.1"/>
    </source>
</evidence>
<dbReference type="InterPro" id="IPR032719">
    <property type="entry name" value="WbsX"/>
</dbReference>
<dbReference type="AlphaFoldDB" id="A0A3N4VRB0"/>
<dbReference type="RefSeq" id="WP_123769781.1">
    <property type="nucleotide sequence ID" value="NZ_RKQN01000002.1"/>
</dbReference>
<dbReference type="OrthoDB" id="9816424at2"/>
<sequence>MQDRLTSVLFRSLRFGFRLIPLPPRTRDTLRRRFLDRFSALVPPAPRGRVVNGTRTRRSMERADQPALGHVGYRRQALPSPLPATLVAFYLPQFHPIPENDAWWGEGFTEWRNVGRALPQFEGHAQPRLPGALGYYDLRNPQVMRDQARLAREYGIGAFCFYFYWFGGKTLLEAPIRQWLTDRSIDFPFCLCWANENWSRRWDGRANDVLIAQQHSPEDDLAFIAHVAAYLRDPRYLRVDGKPLLLVYRPSLLPDPRATAERWRKWCREAGIGEICIAYTQSFDSAPPREYGFDAAVEFPPNLSTPRDLTAQQRLINPDYRGQALDWRELADDYRRRPMPPYRLFPAVNCGWDNEPRRPGNGRTYLHAAPRRYRDWLRATVEERLGSAADRLVFINAWNEWAEGAVLEPDARLGYAWLQATADALTPRSAPTPSQAGPCAVVHAWHVDAFEEILNALDKSGLSFRLVVTVPQERSEPVQAALAARRVQAEVVVVENRGRDILPFLRVANRLLDQGERVVLKLHTKRSTHRDDGELWRHQLVGRLLDPARAPAIASALARNPRLGLVVPEGHLQPLADFWGGNRENIDYLLTRIGVPPASADARFPAGSMYWVNLEALRPLLDAHLDEWEFEPEQGQIDGTFAHAVERVIALCVAATGSEVATAAAICGAPEPAGNEPYPFARRD</sequence>
<evidence type="ECO:0000313" key="2">
    <source>
        <dbReference type="Proteomes" id="UP000269708"/>
    </source>
</evidence>
<gene>
    <name evidence="1" type="ORF">EDC50_1408</name>
</gene>
<comment type="caution">
    <text evidence="1">The sequence shown here is derived from an EMBL/GenBank/DDBJ whole genome shotgun (WGS) entry which is preliminary data.</text>
</comment>
<name>A0A3N4VRB0_9GAMM</name>